<sequence length="279" mass="32663">MEDKILVNATSDKQLDVLQNSSEEQNSEGNFKFNPLFAIDGFMLTFLPYLGSYNKWEQFCFRMCKTSQDYFSSKKTEIEYLYQQTFSSYEEAVNDLAPYKIGARLINSNEIKLVFFERIENVTNEVAENCTDALQKIKLYQVKVHWNMDKHKRELEQDLMVIHKALLKLLPSKGFVFRVYKLQDPQRLDSIYFNKKCSELYISSSTVDLKPFNDQKFRDIANYGVSTIVFINCTLIDPSHNSDIPVSVWENEYTIENEDKKCLVKIKNCVIKETESNKT</sequence>
<organism evidence="1 2">
    <name type="scientific">Euplotes crassus</name>
    <dbReference type="NCBI Taxonomy" id="5936"/>
    <lineage>
        <taxon>Eukaryota</taxon>
        <taxon>Sar</taxon>
        <taxon>Alveolata</taxon>
        <taxon>Ciliophora</taxon>
        <taxon>Intramacronucleata</taxon>
        <taxon>Spirotrichea</taxon>
        <taxon>Hypotrichia</taxon>
        <taxon>Euplotida</taxon>
        <taxon>Euplotidae</taxon>
        <taxon>Moneuplotes</taxon>
    </lineage>
</organism>
<dbReference type="Proteomes" id="UP001295684">
    <property type="component" value="Unassembled WGS sequence"/>
</dbReference>
<name>A0AAD1X548_EUPCR</name>
<reference evidence="1" key="1">
    <citation type="submission" date="2023-07" db="EMBL/GenBank/DDBJ databases">
        <authorList>
            <consortium name="AG Swart"/>
            <person name="Singh M."/>
            <person name="Singh A."/>
            <person name="Seah K."/>
            <person name="Emmerich C."/>
        </authorList>
    </citation>
    <scope>NUCLEOTIDE SEQUENCE</scope>
    <source>
        <strain evidence="1">DP1</strain>
    </source>
</reference>
<accession>A0AAD1X548</accession>
<dbReference type="EMBL" id="CAMPGE010002263">
    <property type="protein sequence ID" value="CAI2361064.1"/>
    <property type="molecule type" value="Genomic_DNA"/>
</dbReference>
<evidence type="ECO:0000313" key="1">
    <source>
        <dbReference type="EMBL" id="CAI2361064.1"/>
    </source>
</evidence>
<comment type="caution">
    <text evidence="1">The sequence shown here is derived from an EMBL/GenBank/DDBJ whole genome shotgun (WGS) entry which is preliminary data.</text>
</comment>
<protein>
    <submittedName>
        <fullName evidence="1">Uncharacterized protein</fullName>
    </submittedName>
</protein>
<gene>
    <name evidence="1" type="ORF">ECRASSUSDP1_LOCUS2373</name>
</gene>
<keyword evidence="2" id="KW-1185">Reference proteome</keyword>
<proteinExistence type="predicted"/>
<evidence type="ECO:0000313" key="2">
    <source>
        <dbReference type="Proteomes" id="UP001295684"/>
    </source>
</evidence>
<dbReference type="AlphaFoldDB" id="A0AAD1X548"/>